<sequence>MGGLSGKRILVTGASRGAGRAIARACAEAGGQVVIHYNANRGSAEALAGEIGEAALGLIGQDLGEAGAGVKLWTKADAEFGPLDALVNNAGIYRATPLNDDRQWEAGWAEQIAVNLRAPCDLMRAAVTAFQRRGGGAIVNIASRAAYRGDGPDHCGYAAVKSGLVAVAKTLARAHSGENILIYTLTPGWIETDMAPSRVEARAAAVADIPLGKVAQPEEIAAMTAFLLSGDCPSATGSVIDINGASYVR</sequence>
<proteinExistence type="inferred from homology"/>
<dbReference type="Proteomes" id="UP001310692">
    <property type="component" value="Unassembled WGS sequence"/>
</dbReference>
<dbReference type="SUPFAM" id="SSF51735">
    <property type="entry name" value="NAD(P)-binding Rossmann-fold domains"/>
    <property type="match status" value="1"/>
</dbReference>
<name>A0ABU7LYZ2_9PROT</name>
<dbReference type="PANTHER" id="PTHR42879">
    <property type="entry name" value="3-OXOACYL-(ACYL-CARRIER-PROTEIN) REDUCTASE"/>
    <property type="match status" value="1"/>
</dbReference>
<reference evidence="2 3" key="1">
    <citation type="submission" date="2024-01" db="EMBL/GenBank/DDBJ databases">
        <title>Hyphobacterium bacterium isolated from marine sediment.</title>
        <authorList>
            <person name="Zhao S."/>
        </authorList>
    </citation>
    <scope>NUCLEOTIDE SEQUENCE [LARGE SCALE GENOMIC DNA]</scope>
    <source>
        <strain evidence="2 3">Y60-23</strain>
    </source>
</reference>
<keyword evidence="3" id="KW-1185">Reference proteome</keyword>
<dbReference type="PANTHER" id="PTHR42879:SF2">
    <property type="entry name" value="3-OXOACYL-[ACYL-CARRIER-PROTEIN] REDUCTASE FABG"/>
    <property type="match status" value="1"/>
</dbReference>
<dbReference type="Gene3D" id="3.40.50.720">
    <property type="entry name" value="NAD(P)-binding Rossmann-like Domain"/>
    <property type="match status" value="1"/>
</dbReference>
<comment type="similarity">
    <text evidence="1">Belongs to the short-chain dehydrogenases/reductases (SDR) family.</text>
</comment>
<dbReference type="InterPro" id="IPR002347">
    <property type="entry name" value="SDR_fam"/>
</dbReference>
<organism evidence="2 3">
    <name type="scientific">Hyphobacterium marinum</name>
    <dbReference type="NCBI Taxonomy" id="3116574"/>
    <lineage>
        <taxon>Bacteria</taxon>
        <taxon>Pseudomonadati</taxon>
        <taxon>Pseudomonadota</taxon>
        <taxon>Alphaproteobacteria</taxon>
        <taxon>Maricaulales</taxon>
        <taxon>Maricaulaceae</taxon>
        <taxon>Hyphobacterium</taxon>
    </lineage>
</organism>
<dbReference type="EC" id="1.-.-.-" evidence="2"/>
<gene>
    <name evidence="2" type="ORF">V0U35_08785</name>
</gene>
<dbReference type="CDD" id="cd05233">
    <property type="entry name" value="SDR_c"/>
    <property type="match status" value="1"/>
</dbReference>
<dbReference type="PRINTS" id="PR00080">
    <property type="entry name" value="SDRFAMILY"/>
</dbReference>
<dbReference type="InterPro" id="IPR050259">
    <property type="entry name" value="SDR"/>
</dbReference>
<dbReference type="GO" id="GO:0016491">
    <property type="term" value="F:oxidoreductase activity"/>
    <property type="evidence" value="ECO:0007669"/>
    <property type="project" value="UniProtKB-KW"/>
</dbReference>
<dbReference type="InterPro" id="IPR036291">
    <property type="entry name" value="NAD(P)-bd_dom_sf"/>
</dbReference>
<dbReference type="RefSeq" id="WP_330196323.1">
    <property type="nucleotide sequence ID" value="NZ_JAZDRO010000003.1"/>
</dbReference>
<dbReference type="PRINTS" id="PR00081">
    <property type="entry name" value="GDHRDH"/>
</dbReference>
<evidence type="ECO:0000313" key="2">
    <source>
        <dbReference type="EMBL" id="MEE2566773.1"/>
    </source>
</evidence>
<keyword evidence="2" id="KW-0560">Oxidoreductase</keyword>
<comment type="caution">
    <text evidence="2">The sequence shown here is derived from an EMBL/GenBank/DDBJ whole genome shotgun (WGS) entry which is preliminary data.</text>
</comment>
<dbReference type="EMBL" id="JAZDRO010000003">
    <property type="protein sequence ID" value="MEE2566773.1"/>
    <property type="molecule type" value="Genomic_DNA"/>
</dbReference>
<evidence type="ECO:0000256" key="1">
    <source>
        <dbReference type="ARBA" id="ARBA00006484"/>
    </source>
</evidence>
<accession>A0ABU7LYZ2</accession>
<protein>
    <submittedName>
        <fullName evidence="2">SDR family oxidoreductase</fullName>
        <ecNumber evidence="2">1.-.-.-</ecNumber>
    </submittedName>
</protein>
<evidence type="ECO:0000313" key="3">
    <source>
        <dbReference type="Proteomes" id="UP001310692"/>
    </source>
</evidence>
<dbReference type="Pfam" id="PF13561">
    <property type="entry name" value="adh_short_C2"/>
    <property type="match status" value="1"/>
</dbReference>